<keyword evidence="3 5" id="KW-1133">Transmembrane helix</keyword>
<feature type="transmembrane region" description="Helical" evidence="5">
    <location>
        <begin position="46"/>
        <end position="66"/>
    </location>
</feature>
<dbReference type="RefSeq" id="WP_147140452.1">
    <property type="nucleotide sequence ID" value="NZ_BAABIJ010000002.1"/>
</dbReference>
<reference evidence="6 7" key="1">
    <citation type="journal article" date="2013" name="Stand. Genomic Sci.">
        <title>Genomic Encyclopedia of Type Strains, Phase I: The one thousand microbial genomes (KMG-I) project.</title>
        <authorList>
            <person name="Kyrpides N.C."/>
            <person name="Woyke T."/>
            <person name="Eisen J.A."/>
            <person name="Garrity G."/>
            <person name="Lilburn T.G."/>
            <person name="Beck B.J."/>
            <person name="Whitman W.B."/>
            <person name="Hugenholtz P."/>
            <person name="Klenk H.P."/>
        </authorList>
    </citation>
    <scope>NUCLEOTIDE SEQUENCE [LARGE SCALE GENOMIC DNA]</scope>
    <source>
        <strain evidence="6 7">DSM 45044</strain>
    </source>
</reference>
<evidence type="ECO:0000256" key="3">
    <source>
        <dbReference type="ARBA" id="ARBA00022989"/>
    </source>
</evidence>
<name>A0A562V4Y0_9ACTN</name>
<keyword evidence="2 5" id="KW-0812">Transmembrane</keyword>
<dbReference type="OrthoDB" id="3790625at2"/>
<keyword evidence="4 5" id="KW-0472">Membrane</keyword>
<keyword evidence="7" id="KW-1185">Reference proteome</keyword>
<evidence type="ECO:0000256" key="2">
    <source>
        <dbReference type="ARBA" id="ARBA00022692"/>
    </source>
</evidence>
<dbReference type="GO" id="GO:0016020">
    <property type="term" value="C:membrane"/>
    <property type="evidence" value="ECO:0007669"/>
    <property type="project" value="UniProtKB-SubCell"/>
</dbReference>
<dbReference type="Pfam" id="PF13564">
    <property type="entry name" value="DoxX_2"/>
    <property type="match status" value="1"/>
</dbReference>
<evidence type="ECO:0000256" key="5">
    <source>
        <dbReference type="SAM" id="Phobius"/>
    </source>
</evidence>
<proteinExistence type="predicted"/>
<accession>A0A562V4Y0</accession>
<feature type="transmembrane region" description="Helical" evidence="5">
    <location>
        <begin position="71"/>
        <end position="91"/>
    </location>
</feature>
<evidence type="ECO:0000256" key="4">
    <source>
        <dbReference type="ARBA" id="ARBA00023136"/>
    </source>
</evidence>
<evidence type="ECO:0000313" key="7">
    <source>
        <dbReference type="Proteomes" id="UP000321617"/>
    </source>
</evidence>
<dbReference type="InterPro" id="IPR032808">
    <property type="entry name" value="DoxX"/>
</dbReference>
<evidence type="ECO:0000256" key="1">
    <source>
        <dbReference type="ARBA" id="ARBA00004141"/>
    </source>
</evidence>
<feature type="transmembrane region" description="Helical" evidence="5">
    <location>
        <begin position="97"/>
        <end position="115"/>
    </location>
</feature>
<dbReference type="Proteomes" id="UP000321617">
    <property type="component" value="Unassembled WGS sequence"/>
</dbReference>
<sequence>MTILLWILRIGLAGFFGMAGFTKVSTPVESLATGMPWVSDFPEWSVPVIGALELAAAAGLILPAAFRIAEVLTPMAAAGLVLIMAGAIILHAARGEWAALPMNAVLAIVAGFVAWRDFARLRGGRPVTASAPATAG</sequence>
<gene>
    <name evidence="6" type="ORF">LX16_3713</name>
</gene>
<protein>
    <submittedName>
        <fullName evidence="6">DoxX-like protein</fullName>
    </submittedName>
</protein>
<dbReference type="AlphaFoldDB" id="A0A562V4Y0"/>
<comment type="caution">
    <text evidence="6">The sequence shown here is derived from an EMBL/GenBank/DDBJ whole genome shotgun (WGS) entry which is preliminary data.</text>
</comment>
<comment type="subcellular location">
    <subcellularLocation>
        <location evidence="1">Membrane</location>
        <topology evidence="1">Multi-pass membrane protein</topology>
    </subcellularLocation>
</comment>
<organism evidence="6 7">
    <name type="scientific">Stackebrandtia albiflava</name>
    <dbReference type="NCBI Taxonomy" id="406432"/>
    <lineage>
        <taxon>Bacteria</taxon>
        <taxon>Bacillati</taxon>
        <taxon>Actinomycetota</taxon>
        <taxon>Actinomycetes</taxon>
        <taxon>Glycomycetales</taxon>
        <taxon>Glycomycetaceae</taxon>
        <taxon>Stackebrandtia</taxon>
    </lineage>
</organism>
<evidence type="ECO:0000313" key="6">
    <source>
        <dbReference type="EMBL" id="TWJ12946.1"/>
    </source>
</evidence>
<dbReference type="EMBL" id="VLLL01000006">
    <property type="protein sequence ID" value="TWJ12946.1"/>
    <property type="molecule type" value="Genomic_DNA"/>
</dbReference>